<gene>
    <name evidence="1" type="ORF">CYCCA115_LOCUS3445</name>
</gene>
<dbReference type="Proteomes" id="UP001295423">
    <property type="component" value="Unassembled WGS sequence"/>
</dbReference>
<name>A0AAD2CG71_9STRA</name>
<organism evidence="1 2">
    <name type="scientific">Cylindrotheca closterium</name>
    <dbReference type="NCBI Taxonomy" id="2856"/>
    <lineage>
        <taxon>Eukaryota</taxon>
        <taxon>Sar</taxon>
        <taxon>Stramenopiles</taxon>
        <taxon>Ochrophyta</taxon>
        <taxon>Bacillariophyta</taxon>
        <taxon>Bacillariophyceae</taxon>
        <taxon>Bacillariophycidae</taxon>
        <taxon>Bacillariales</taxon>
        <taxon>Bacillariaceae</taxon>
        <taxon>Cylindrotheca</taxon>
    </lineage>
</organism>
<dbReference type="Pfam" id="PF00494">
    <property type="entry name" value="SQS_PSY"/>
    <property type="match status" value="1"/>
</dbReference>
<dbReference type="EMBL" id="CAKOGP040000302">
    <property type="protein sequence ID" value="CAJ1933758.1"/>
    <property type="molecule type" value="Genomic_DNA"/>
</dbReference>
<sequence length="338" mass="38071">MSNRLLRFTSRMQRRCFSVDESVKKSTKKDFEYCVDLVQNRDREGYLCGLLMPHDARRSYFAIRAFNVELASIKDARKSEGGEFDAASLALKIRVQWWQDALNQVFGDIDEQVAAGGISLDMATSCWNNPVVRLLNDAVHESNLTKRFLERLLEARAADLDVKQLATLAEAIDYSENTFSSLLYLSLESAGVRDDAADTVAYNAGIGIGLVTALRSARFRLVRGECAIPQELIAKGFPYHKFNLEDPKAEMTEGDVQMLQDAVFEMSQKASLHFSEARENQSVVPKHARPCLLPVVPAFHHLSKLEKVKYNIFDDTLLEQDQLTGLLLLGRTWLTGVF</sequence>
<dbReference type="InterPro" id="IPR002060">
    <property type="entry name" value="Squ/phyt_synthse"/>
</dbReference>
<comment type="caution">
    <text evidence="1">The sequence shown here is derived from an EMBL/GenBank/DDBJ whole genome shotgun (WGS) entry which is preliminary data.</text>
</comment>
<accession>A0AAD2CG71</accession>
<reference evidence="1" key="1">
    <citation type="submission" date="2023-08" db="EMBL/GenBank/DDBJ databases">
        <authorList>
            <person name="Audoor S."/>
            <person name="Bilcke G."/>
        </authorList>
    </citation>
    <scope>NUCLEOTIDE SEQUENCE</scope>
</reference>
<dbReference type="InterPro" id="IPR008949">
    <property type="entry name" value="Isoprenoid_synthase_dom_sf"/>
</dbReference>
<dbReference type="AlphaFoldDB" id="A0AAD2CG71"/>
<evidence type="ECO:0008006" key="3">
    <source>
        <dbReference type="Google" id="ProtNLM"/>
    </source>
</evidence>
<dbReference type="Gene3D" id="1.10.600.10">
    <property type="entry name" value="Farnesyl Diphosphate Synthase"/>
    <property type="match status" value="1"/>
</dbReference>
<keyword evidence="2" id="KW-1185">Reference proteome</keyword>
<protein>
    <recommendedName>
        <fullName evidence="3">Phytoene synthase</fullName>
    </recommendedName>
</protein>
<proteinExistence type="predicted"/>
<evidence type="ECO:0000313" key="1">
    <source>
        <dbReference type="EMBL" id="CAJ1933758.1"/>
    </source>
</evidence>
<evidence type="ECO:0000313" key="2">
    <source>
        <dbReference type="Proteomes" id="UP001295423"/>
    </source>
</evidence>
<dbReference type="SUPFAM" id="SSF48576">
    <property type="entry name" value="Terpenoid synthases"/>
    <property type="match status" value="1"/>
</dbReference>